<gene>
    <name evidence="1" type="ORF">FCALED_LOCUS17021</name>
</gene>
<sequence length="71" mass="7973">VANNMFEYDISSRKVDLLIQRLSDNMEVMNTEVSGSPFKTAQPHVVGDIKKLLMMSVCNLCQLFCSNLDCS</sequence>
<dbReference type="Proteomes" id="UP000789570">
    <property type="component" value="Unassembled WGS sequence"/>
</dbReference>
<proteinExistence type="predicted"/>
<accession>A0A9N9J4P0</accession>
<dbReference type="OrthoDB" id="10503586at2759"/>
<comment type="caution">
    <text evidence="1">The sequence shown here is derived from an EMBL/GenBank/DDBJ whole genome shotgun (WGS) entry which is preliminary data.</text>
</comment>
<evidence type="ECO:0000313" key="2">
    <source>
        <dbReference type="Proteomes" id="UP000789570"/>
    </source>
</evidence>
<evidence type="ECO:0000313" key="1">
    <source>
        <dbReference type="EMBL" id="CAG8762530.1"/>
    </source>
</evidence>
<dbReference type="AlphaFoldDB" id="A0A9N9J4P0"/>
<organism evidence="1 2">
    <name type="scientific">Funneliformis caledonium</name>
    <dbReference type="NCBI Taxonomy" id="1117310"/>
    <lineage>
        <taxon>Eukaryota</taxon>
        <taxon>Fungi</taxon>
        <taxon>Fungi incertae sedis</taxon>
        <taxon>Mucoromycota</taxon>
        <taxon>Glomeromycotina</taxon>
        <taxon>Glomeromycetes</taxon>
        <taxon>Glomerales</taxon>
        <taxon>Glomeraceae</taxon>
        <taxon>Funneliformis</taxon>
    </lineage>
</organism>
<protein>
    <submittedName>
        <fullName evidence="1">7456_t:CDS:1</fullName>
    </submittedName>
</protein>
<feature type="non-terminal residue" evidence="1">
    <location>
        <position position="71"/>
    </location>
</feature>
<feature type="non-terminal residue" evidence="1">
    <location>
        <position position="1"/>
    </location>
</feature>
<reference evidence="1" key="1">
    <citation type="submission" date="2021-06" db="EMBL/GenBank/DDBJ databases">
        <authorList>
            <person name="Kallberg Y."/>
            <person name="Tangrot J."/>
            <person name="Rosling A."/>
        </authorList>
    </citation>
    <scope>NUCLEOTIDE SEQUENCE</scope>
    <source>
        <strain evidence="1">UK204</strain>
    </source>
</reference>
<dbReference type="EMBL" id="CAJVPQ010023341">
    <property type="protein sequence ID" value="CAG8762530.1"/>
    <property type="molecule type" value="Genomic_DNA"/>
</dbReference>
<keyword evidence="2" id="KW-1185">Reference proteome</keyword>
<name>A0A9N9J4P0_9GLOM</name>